<dbReference type="EMBL" id="DRMJ01000002">
    <property type="protein sequence ID" value="HHL41977.1"/>
    <property type="molecule type" value="Genomic_DNA"/>
</dbReference>
<evidence type="ECO:0000256" key="14">
    <source>
        <dbReference type="ARBA" id="ARBA00049494"/>
    </source>
</evidence>
<dbReference type="NCBIfam" id="NF004160">
    <property type="entry name" value="PRK05627.1-3"/>
    <property type="match status" value="1"/>
</dbReference>
<keyword evidence="11 15" id="KW-0067">ATP-binding</keyword>
<comment type="caution">
    <text evidence="17">The sequence shown here is derived from an EMBL/GenBank/DDBJ whole genome shotgun (WGS) entry which is preliminary data.</text>
</comment>
<comment type="pathway">
    <text evidence="2 15">Cofactor biosynthesis; FAD biosynthesis; FAD from FMN: step 1/1.</text>
</comment>
<dbReference type="AlphaFoldDB" id="A0A7C5LRC1"/>
<dbReference type="GO" id="GO:0006747">
    <property type="term" value="P:FAD biosynthetic process"/>
    <property type="evidence" value="ECO:0007669"/>
    <property type="project" value="UniProtKB-UniRule"/>
</dbReference>
<keyword evidence="6 15" id="KW-0808">Transferase</keyword>
<evidence type="ECO:0000256" key="12">
    <source>
        <dbReference type="ARBA" id="ARBA00023268"/>
    </source>
</evidence>
<dbReference type="InterPro" id="IPR015864">
    <property type="entry name" value="FAD_synthase"/>
</dbReference>
<dbReference type="Pfam" id="PF06574">
    <property type="entry name" value="FAD_syn"/>
    <property type="match status" value="1"/>
</dbReference>
<dbReference type="PANTHER" id="PTHR22749">
    <property type="entry name" value="RIBOFLAVIN KINASE/FMN ADENYLYLTRANSFERASE"/>
    <property type="match status" value="1"/>
</dbReference>
<reference evidence="17" key="1">
    <citation type="journal article" date="2020" name="mSystems">
        <title>Genome- and Community-Level Interaction Insights into Carbon Utilization and Element Cycling Functions of Hydrothermarchaeota in Hydrothermal Sediment.</title>
        <authorList>
            <person name="Zhou Z."/>
            <person name="Liu Y."/>
            <person name="Xu W."/>
            <person name="Pan J."/>
            <person name="Luo Z.H."/>
            <person name="Li M."/>
        </authorList>
    </citation>
    <scope>NUCLEOTIDE SEQUENCE [LARGE SCALE GENOMIC DNA]</scope>
    <source>
        <strain evidence="17">HyVt-485</strain>
    </source>
</reference>
<dbReference type="InterPro" id="IPR015865">
    <property type="entry name" value="Riboflavin_kinase_bac/euk"/>
</dbReference>
<evidence type="ECO:0000313" key="17">
    <source>
        <dbReference type="EMBL" id="HHL41977.1"/>
    </source>
</evidence>
<evidence type="ECO:0000256" key="15">
    <source>
        <dbReference type="PIRNR" id="PIRNR004491"/>
    </source>
</evidence>
<dbReference type="SMART" id="SM00904">
    <property type="entry name" value="Flavokinase"/>
    <property type="match status" value="1"/>
</dbReference>
<dbReference type="CDD" id="cd02064">
    <property type="entry name" value="FAD_synthetase_N"/>
    <property type="match status" value="1"/>
</dbReference>
<evidence type="ECO:0000256" key="3">
    <source>
        <dbReference type="ARBA" id="ARBA00005201"/>
    </source>
</evidence>
<dbReference type="SUPFAM" id="SSF82114">
    <property type="entry name" value="Riboflavin kinase-like"/>
    <property type="match status" value="1"/>
</dbReference>
<dbReference type="Pfam" id="PF01687">
    <property type="entry name" value="Flavokinase"/>
    <property type="match status" value="1"/>
</dbReference>
<dbReference type="NCBIfam" id="TIGR00083">
    <property type="entry name" value="ribF"/>
    <property type="match status" value="1"/>
</dbReference>
<dbReference type="InterPro" id="IPR023468">
    <property type="entry name" value="Riboflavin_kinase"/>
</dbReference>
<dbReference type="Gene3D" id="3.40.50.620">
    <property type="entry name" value="HUPs"/>
    <property type="match status" value="1"/>
</dbReference>
<evidence type="ECO:0000256" key="2">
    <source>
        <dbReference type="ARBA" id="ARBA00004726"/>
    </source>
</evidence>
<keyword evidence="8 15" id="KW-0547">Nucleotide-binding</keyword>
<dbReference type="UniPathway" id="UPA00277">
    <property type="reaction ID" value="UER00407"/>
</dbReference>
<evidence type="ECO:0000256" key="1">
    <source>
        <dbReference type="ARBA" id="ARBA00002121"/>
    </source>
</evidence>
<dbReference type="EC" id="2.7.1.26" evidence="15"/>
<evidence type="ECO:0000256" key="10">
    <source>
        <dbReference type="ARBA" id="ARBA00022827"/>
    </source>
</evidence>
<keyword evidence="4 15" id="KW-0285">Flavoprotein</keyword>
<keyword evidence="7 15" id="KW-0548">Nucleotidyltransferase</keyword>
<feature type="domain" description="Riboflavin kinase" evidence="16">
    <location>
        <begin position="199"/>
        <end position="324"/>
    </location>
</feature>
<evidence type="ECO:0000256" key="7">
    <source>
        <dbReference type="ARBA" id="ARBA00022695"/>
    </source>
</evidence>
<dbReference type="FunFam" id="3.40.50.620:FF:000021">
    <property type="entry name" value="Riboflavin biosynthesis protein"/>
    <property type="match status" value="1"/>
</dbReference>
<evidence type="ECO:0000256" key="8">
    <source>
        <dbReference type="ARBA" id="ARBA00022741"/>
    </source>
</evidence>
<organism evidence="17">
    <name type="scientific">Hellea balneolensis</name>
    <dbReference type="NCBI Taxonomy" id="287478"/>
    <lineage>
        <taxon>Bacteria</taxon>
        <taxon>Pseudomonadati</taxon>
        <taxon>Pseudomonadota</taxon>
        <taxon>Alphaproteobacteria</taxon>
        <taxon>Maricaulales</taxon>
        <taxon>Robiginitomaculaceae</taxon>
        <taxon>Hellea</taxon>
    </lineage>
</organism>
<dbReference type="InterPro" id="IPR002606">
    <property type="entry name" value="Riboflavin_kinase_bac"/>
</dbReference>
<comment type="similarity">
    <text evidence="15">Belongs to the ribF family.</text>
</comment>
<evidence type="ECO:0000256" key="11">
    <source>
        <dbReference type="ARBA" id="ARBA00022840"/>
    </source>
</evidence>
<dbReference type="SUPFAM" id="SSF52374">
    <property type="entry name" value="Nucleotidylyl transferase"/>
    <property type="match status" value="1"/>
</dbReference>
<evidence type="ECO:0000256" key="6">
    <source>
        <dbReference type="ARBA" id="ARBA00022679"/>
    </source>
</evidence>
<evidence type="ECO:0000256" key="13">
    <source>
        <dbReference type="ARBA" id="ARBA00047880"/>
    </source>
</evidence>
<gene>
    <name evidence="17" type="ORF">ENJ42_00015</name>
</gene>
<keyword evidence="5 15" id="KW-0288">FMN</keyword>
<evidence type="ECO:0000256" key="4">
    <source>
        <dbReference type="ARBA" id="ARBA00022630"/>
    </source>
</evidence>
<dbReference type="UniPathway" id="UPA00276">
    <property type="reaction ID" value="UER00406"/>
</dbReference>
<dbReference type="InterPro" id="IPR023465">
    <property type="entry name" value="Riboflavin_kinase_dom_sf"/>
</dbReference>
<comment type="catalytic activity">
    <reaction evidence="14 15">
        <text>FMN + ATP + H(+) = FAD + diphosphate</text>
        <dbReference type="Rhea" id="RHEA:17237"/>
        <dbReference type="ChEBI" id="CHEBI:15378"/>
        <dbReference type="ChEBI" id="CHEBI:30616"/>
        <dbReference type="ChEBI" id="CHEBI:33019"/>
        <dbReference type="ChEBI" id="CHEBI:57692"/>
        <dbReference type="ChEBI" id="CHEBI:58210"/>
        <dbReference type="EC" id="2.7.7.2"/>
    </reaction>
</comment>
<protein>
    <recommendedName>
        <fullName evidence="15">Riboflavin biosynthesis protein</fullName>
    </recommendedName>
    <domain>
        <recommendedName>
            <fullName evidence="15">Riboflavin kinase</fullName>
            <ecNumber evidence="15">2.7.1.26</ecNumber>
        </recommendedName>
        <alternativeName>
            <fullName evidence="15">Flavokinase</fullName>
        </alternativeName>
    </domain>
    <domain>
        <recommendedName>
            <fullName evidence="15">FMN adenylyltransferase</fullName>
            <ecNumber evidence="15">2.7.7.2</ecNumber>
        </recommendedName>
        <alternativeName>
            <fullName evidence="15">FAD pyrophosphorylase</fullName>
        </alternativeName>
        <alternativeName>
            <fullName evidence="15">FAD synthase</fullName>
        </alternativeName>
    </domain>
</protein>
<dbReference type="Proteomes" id="UP000885830">
    <property type="component" value="Unassembled WGS sequence"/>
</dbReference>
<dbReference type="Gene3D" id="2.40.30.30">
    <property type="entry name" value="Riboflavin kinase-like"/>
    <property type="match status" value="1"/>
</dbReference>
<sequence>MCQNVPKAIRPGNNLRVLTTYKDLSERSRGAVIALGNFDGLHRGHQVVINKAAQIAKDKAAPLGIACFHPHPVLFFKPDTEPFRLMSRRVRARLLSEMHVDRLYDLPFDKELASMDDEEFVETVLHKGLGVLHVVVGTDFKYGKGRCGNYETLKTHCQARGIGITGIEPISLHQSYGKYGSTEIRNALRDGDVFFAAHMLSRPWIVDGEVMHGDQLGRTLGFPTANIYFNDRLRPKPGIYAAQCRLEGESIWRHGIAYVGDRPTVDGKDHRLEMHIFDFDADIYGSVLDVAFRTFIREDVKFDGLDSLKAQMQKDCDGARAIFGLL</sequence>
<proteinExistence type="inferred from homology"/>
<dbReference type="GO" id="GO:0003919">
    <property type="term" value="F:FMN adenylyltransferase activity"/>
    <property type="evidence" value="ECO:0007669"/>
    <property type="project" value="UniProtKB-UniRule"/>
</dbReference>
<comment type="function">
    <text evidence="1">Catalyzes the phosphorylation of riboflavin to FMN followed by the adenylation of FMN to FAD.</text>
</comment>
<accession>A0A7C5LRC1</accession>
<evidence type="ECO:0000259" key="16">
    <source>
        <dbReference type="SMART" id="SM00904"/>
    </source>
</evidence>
<name>A0A7C5LRC1_9PROT</name>
<dbReference type="GO" id="GO:0005524">
    <property type="term" value="F:ATP binding"/>
    <property type="evidence" value="ECO:0007669"/>
    <property type="project" value="UniProtKB-UniRule"/>
</dbReference>
<evidence type="ECO:0000256" key="5">
    <source>
        <dbReference type="ARBA" id="ARBA00022643"/>
    </source>
</evidence>
<dbReference type="GO" id="GO:0009231">
    <property type="term" value="P:riboflavin biosynthetic process"/>
    <property type="evidence" value="ECO:0007669"/>
    <property type="project" value="InterPro"/>
</dbReference>
<keyword evidence="10 15" id="KW-0274">FAD</keyword>
<keyword evidence="9 15" id="KW-0418">Kinase</keyword>
<dbReference type="EC" id="2.7.7.2" evidence="15"/>
<dbReference type="GO" id="GO:0008531">
    <property type="term" value="F:riboflavin kinase activity"/>
    <property type="evidence" value="ECO:0007669"/>
    <property type="project" value="UniProtKB-UniRule"/>
</dbReference>
<comment type="catalytic activity">
    <reaction evidence="13 15">
        <text>riboflavin + ATP = FMN + ADP + H(+)</text>
        <dbReference type="Rhea" id="RHEA:14357"/>
        <dbReference type="ChEBI" id="CHEBI:15378"/>
        <dbReference type="ChEBI" id="CHEBI:30616"/>
        <dbReference type="ChEBI" id="CHEBI:57986"/>
        <dbReference type="ChEBI" id="CHEBI:58210"/>
        <dbReference type="ChEBI" id="CHEBI:456216"/>
        <dbReference type="EC" id="2.7.1.26"/>
    </reaction>
</comment>
<evidence type="ECO:0000256" key="9">
    <source>
        <dbReference type="ARBA" id="ARBA00022777"/>
    </source>
</evidence>
<comment type="pathway">
    <text evidence="3 15">Cofactor biosynthesis; FMN biosynthesis; FMN from riboflavin (ATP route): step 1/1.</text>
</comment>
<dbReference type="InterPro" id="IPR014729">
    <property type="entry name" value="Rossmann-like_a/b/a_fold"/>
</dbReference>
<dbReference type="PANTHER" id="PTHR22749:SF6">
    <property type="entry name" value="RIBOFLAVIN KINASE"/>
    <property type="match status" value="1"/>
</dbReference>
<keyword evidence="12" id="KW-0511">Multifunctional enzyme</keyword>
<dbReference type="GO" id="GO:0009398">
    <property type="term" value="P:FMN biosynthetic process"/>
    <property type="evidence" value="ECO:0007669"/>
    <property type="project" value="UniProtKB-UniRule"/>
</dbReference>
<dbReference type="PIRSF" id="PIRSF004491">
    <property type="entry name" value="FAD_Synth"/>
    <property type="match status" value="1"/>
</dbReference>